<feature type="compositionally biased region" description="Low complexity" evidence="6">
    <location>
        <begin position="373"/>
        <end position="383"/>
    </location>
</feature>
<proteinExistence type="predicted"/>
<dbReference type="GO" id="GO:0051082">
    <property type="term" value="F:unfolded protein binding"/>
    <property type="evidence" value="ECO:0007669"/>
    <property type="project" value="InterPro"/>
</dbReference>
<keyword evidence="4 5" id="KW-0862">Zinc</keyword>
<dbReference type="Gene3D" id="2.60.260.20">
    <property type="entry name" value="Urease metallochaperone UreE, N-terminal domain"/>
    <property type="match status" value="2"/>
</dbReference>
<dbReference type="GO" id="GO:0030544">
    <property type="term" value="F:Hsp70 protein binding"/>
    <property type="evidence" value="ECO:0007669"/>
    <property type="project" value="InterPro"/>
</dbReference>
<evidence type="ECO:0000256" key="4">
    <source>
        <dbReference type="ARBA" id="ARBA00022833"/>
    </source>
</evidence>
<dbReference type="CDD" id="cd10747">
    <property type="entry name" value="DnaJ_C"/>
    <property type="match status" value="1"/>
</dbReference>
<dbReference type="AlphaFoldDB" id="A0A8J2ST91"/>
<protein>
    <submittedName>
        <fullName evidence="10">Uncharacterized protein</fullName>
    </submittedName>
</protein>
<dbReference type="Gene3D" id="2.10.230.10">
    <property type="entry name" value="Heat shock protein DnaJ, cysteine-rich domain"/>
    <property type="match status" value="1"/>
</dbReference>
<name>A0A8J2ST91_9STRA</name>
<gene>
    <name evidence="10" type="ORF">PECAL_4P15690</name>
</gene>
<comment type="caution">
    <text evidence="10">The sequence shown here is derived from an EMBL/GenBank/DDBJ whole genome shotgun (WGS) entry which is preliminary data.</text>
</comment>
<feature type="region of interest" description="Disordered" evidence="6">
    <location>
        <begin position="368"/>
        <end position="397"/>
    </location>
</feature>
<evidence type="ECO:0000256" key="7">
    <source>
        <dbReference type="SAM" id="SignalP"/>
    </source>
</evidence>
<feature type="zinc finger region" description="CR-type" evidence="5">
    <location>
        <begin position="150"/>
        <end position="228"/>
    </location>
</feature>
<dbReference type="FunFam" id="2.10.230.10:FF:000001">
    <property type="entry name" value="DnaJ subfamily A member 2"/>
    <property type="match status" value="1"/>
</dbReference>
<dbReference type="PRINTS" id="PR00625">
    <property type="entry name" value="JDOMAIN"/>
</dbReference>
<keyword evidence="1 5" id="KW-0479">Metal-binding</keyword>
<dbReference type="PANTHER" id="PTHR43888">
    <property type="entry name" value="DNAJ-LIKE-2, ISOFORM A-RELATED"/>
    <property type="match status" value="1"/>
</dbReference>
<evidence type="ECO:0000256" key="2">
    <source>
        <dbReference type="ARBA" id="ARBA00022737"/>
    </source>
</evidence>
<dbReference type="Pfam" id="PF01556">
    <property type="entry name" value="DnaJ_C"/>
    <property type="match status" value="1"/>
</dbReference>
<evidence type="ECO:0000256" key="6">
    <source>
        <dbReference type="SAM" id="MobiDB-lite"/>
    </source>
</evidence>
<dbReference type="PROSITE" id="PS50076">
    <property type="entry name" value="DNAJ_2"/>
    <property type="match status" value="1"/>
</dbReference>
<accession>A0A8J2ST91</accession>
<dbReference type="Pfam" id="PF00684">
    <property type="entry name" value="DnaJ_CXXCXGXG"/>
    <property type="match status" value="1"/>
</dbReference>
<keyword evidence="7" id="KW-0732">Signal</keyword>
<feature type="domain" description="CR-type" evidence="9">
    <location>
        <begin position="150"/>
        <end position="228"/>
    </location>
</feature>
<dbReference type="PROSITE" id="PS51257">
    <property type="entry name" value="PROKAR_LIPOPROTEIN"/>
    <property type="match status" value="1"/>
</dbReference>
<feature type="domain" description="J" evidence="8">
    <location>
        <begin position="25"/>
        <end position="86"/>
    </location>
</feature>
<evidence type="ECO:0000259" key="9">
    <source>
        <dbReference type="PROSITE" id="PS51188"/>
    </source>
</evidence>
<organism evidence="10 11">
    <name type="scientific">Pelagomonas calceolata</name>
    <dbReference type="NCBI Taxonomy" id="35677"/>
    <lineage>
        <taxon>Eukaryota</taxon>
        <taxon>Sar</taxon>
        <taxon>Stramenopiles</taxon>
        <taxon>Ochrophyta</taxon>
        <taxon>Pelagophyceae</taxon>
        <taxon>Pelagomonadales</taxon>
        <taxon>Pelagomonadaceae</taxon>
        <taxon>Pelagomonas</taxon>
    </lineage>
</organism>
<dbReference type="PROSITE" id="PS00636">
    <property type="entry name" value="DNAJ_1"/>
    <property type="match status" value="1"/>
</dbReference>
<evidence type="ECO:0000256" key="5">
    <source>
        <dbReference type="PROSITE-ProRule" id="PRU00546"/>
    </source>
</evidence>
<dbReference type="InterPro" id="IPR018253">
    <property type="entry name" value="DnaJ_domain_CS"/>
</dbReference>
<dbReference type="CDD" id="cd10719">
    <property type="entry name" value="DnaJ_zf"/>
    <property type="match status" value="1"/>
</dbReference>
<dbReference type="Proteomes" id="UP000789595">
    <property type="component" value="Unassembled WGS sequence"/>
</dbReference>
<evidence type="ECO:0000256" key="1">
    <source>
        <dbReference type="ARBA" id="ARBA00022723"/>
    </source>
</evidence>
<feature type="chain" id="PRO_5035265395" evidence="7">
    <location>
        <begin position="21"/>
        <end position="430"/>
    </location>
</feature>
<feature type="signal peptide" evidence="7">
    <location>
        <begin position="1"/>
        <end position="20"/>
    </location>
</feature>
<evidence type="ECO:0000313" key="11">
    <source>
        <dbReference type="Proteomes" id="UP000789595"/>
    </source>
</evidence>
<dbReference type="SUPFAM" id="SSF57938">
    <property type="entry name" value="DnaJ/Hsp40 cysteine-rich domain"/>
    <property type="match status" value="1"/>
</dbReference>
<keyword evidence="2" id="KW-0677">Repeat</keyword>
<reference evidence="10" key="1">
    <citation type="submission" date="2021-11" db="EMBL/GenBank/DDBJ databases">
        <authorList>
            <consortium name="Genoscope - CEA"/>
            <person name="William W."/>
        </authorList>
    </citation>
    <scope>NUCLEOTIDE SEQUENCE</scope>
</reference>
<dbReference type="InterPro" id="IPR008971">
    <property type="entry name" value="HSP40/DnaJ_pept-bd"/>
</dbReference>
<dbReference type="Gene3D" id="1.10.287.110">
    <property type="entry name" value="DnaJ domain"/>
    <property type="match status" value="1"/>
</dbReference>
<dbReference type="SUPFAM" id="SSF46565">
    <property type="entry name" value="Chaperone J-domain"/>
    <property type="match status" value="1"/>
</dbReference>
<evidence type="ECO:0000256" key="3">
    <source>
        <dbReference type="ARBA" id="ARBA00022771"/>
    </source>
</evidence>
<dbReference type="SMART" id="SM00271">
    <property type="entry name" value="DnaJ"/>
    <property type="match status" value="1"/>
</dbReference>
<dbReference type="EMBL" id="CAKKNE010000004">
    <property type="protein sequence ID" value="CAH0374296.1"/>
    <property type="molecule type" value="Genomic_DNA"/>
</dbReference>
<dbReference type="SUPFAM" id="SSF49493">
    <property type="entry name" value="HSP40/DnaJ peptide-binding domain"/>
    <property type="match status" value="2"/>
</dbReference>
<dbReference type="InterPro" id="IPR001305">
    <property type="entry name" value="HSP_DnaJ_Cys-rich_dom"/>
</dbReference>
<keyword evidence="11" id="KW-1185">Reference proteome</keyword>
<dbReference type="CDD" id="cd06257">
    <property type="entry name" value="DnaJ"/>
    <property type="match status" value="1"/>
</dbReference>
<dbReference type="OrthoDB" id="550424at2759"/>
<dbReference type="InterPro" id="IPR002939">
    <property type="entry name" value="DnaJ_C"/>
</dbReference>
<dbReference type="GO" id="GO:0006457">
    <property type="term" value="P:protein folding"/>
    <property type="evidence" value="ECO:0007669"/>
    <property type="project" value="InterPro"/>
</dbReference>
<evidence type="ECO:0000313" key="10">
    <source>
        <dbReference type="EMBL" id="CAH0374296.1"/>
    </source>
</evidence>
<dbReference type="InterPro" id="IPR044713">
    <property type="entry name" value="DNJA1/2-like"/>
</dbReference>
<keyword evidence="3 5" id="KW-0863">Zinc-finger</keyword>
<dbReference type="InterPro" id="IPR036410">
    <property type="entry name" value="HSP_DnaJ_Cys-rich_dom_sf"/>
</dbReference>
<sequence>MLRTALRLAPRLTLVAATAASCQDDPYKTLGLDRNATQDDIRRAYKKRAAKAHPDHGGDAEEFKRLAAAYATLGDEEKRKRYDAGGFDFSGSQSQGFPAGGASDFGDAFRLFEEMFGAGFAGGPQQRRRRPRVVPREVRLKLSLADLFEGGSFSVKVPRTVACSSCKGRGGTVQTCSSCQGRGVTVVDRRFGGSVVRTQRACDSCGGAGETLVDRCSKCRGEGVVKEPGHSINVKIPPNARDGYATTQKGAGDDVFYDGGHVRRDVTVVVEEESHAELQRVGSDLVCAKRVPLLDALTGFAIDVPTVQREDKRGKAFVVRADAGDLPVAPDDVWILKGEGMRDASGRRGDLLIRFVVEFPKTLPDEDDRRGRLAPLLGGSSSAPLPPSKRGLFGGLFGGGSGGGADEGAVARRAPKARVEDLYRRRRAAR</sequence>
<dbReference type="GO" id="GO:0008270">
    <property type="term" value="F:zinc ion binding"/>
    <property type="evidence" value="ECO:0007669"/>
    <property type="project" value="UniProtKB-KW"/>
</dbReference>
<dbReference type="InterPro" id="IPR036869">
    <property type="entry name" value="J_dom_sf"/>
</dbReference>
<dbReference type="Pfam" id="PF00226">
    <property type="entry name" value="DnaJ"/>
    <property type="match status" value="1"/>
</dbReference>
<evidence type="ECO:0000259" key="8">
    <source>
        <dbReference type="PROSITE" id="PS50076"/>
    </source>
</evidence>
<dbReference type="InterPro" id="IPR001623">
    <property type="entry name" value="DnaJ_domain"/>
</dbReference>
<dbReference type="PROSITE" id="PS51188">
    <property type="entry name" value="ZF_CR"/>
    <property type="match status" value="1"/>
</dbReference>